<reference evidence="1 2" key="1">
    <citation type="journal article" date="2015" name="Front. Microbiol.">
        <title>Identification of staphylococcal phage with reduced transcription in human blood through transcriptome sequencing.</title>
        <authorList>
            <person name="Santiago-Rodriguez T.M."/>
            <person name="Naidu M."/>
            <person name="Jones M.B."/>
            <person name="Ly M."/>
            <person name="Pride D.T."/>
        </authorList>
    </citation>
    <scope>NUCLEOTIDE SEQUENCE [LARGE SCALE GENOMIC DNA]</scope>
</reference>
<dbReference type="RefSeq" id="YP_009196753.1">
    <property type="nucleotide sequence ID" value="NC_028775.1"/>
</dbReference>
<accession>A0A0H3U318</accession>
<evidence type="ECO:0000313" key="1">
    <source>
        <dbReference type="EMBL" id="AIB56276.1"/>
    </source>
</evidence>
<evidence type="ECO:0000313" key="2">
    <source>
        <dbReference type="Proteomes" id="UP000202759"/>
    </source>
</evidence>
<sequence>MKNKKLLLASTSNSDKRLTKLIHFQYKTKQGGSQP</sequence>
<dbReference type="Proteomes" id="UP000202759">
    <property type="component" value="Segment"/>
</dbReference>
<proteinExistence type="predicted"/>
<dbReference type="GeneID" id="26623969"/>
<dbReference type="OrthoDB" id="28897at10239"/>
<organism evidence="1 2">
    <name type="scientific">Staphylococcus phage 23MRA</name>
    <dbReference type="NCBI Taxonomy" id="1505027"/>
    <lineage>
        <taxon>Viruses</taxon>
        <taxon>Duplodnaviria</taxon>
        <taxon>Heunggongvirae</taxon>
        <taxon>Uroviricota</taxon>
        <taxon>Caudoviricetes</taxon>
        <taxon>Bronfenbrennervirinae</taxon>
        <taxon>Biseptimavirus</taxon>
        <taxon>Biseptimavirus bv23MRA</taxon>
    </lineage>
</organism>
<protein>
    <submittedName>
        <fullName evidence="1">Uncharacterized protein</fullName>
    </submittedName>
</protein>
<name>A0A0H3U318_9CAUD</name>
<dbReference type="KEGG" id="vg:26623969"/>
<dbReference type="EMBL" id="KJ452292">
    <property type="protein sequence ID" value="AIB56276.1"/>
    <property type="molecule type" value="Genomic_DNA"/>
</dbReference>
<keyword evidence="2" id="KW-1185">Reference proteome</keyword>